<keyword evidence="5" id="KW-0472">Membrane</keyword>
<keyword evidence="2 4" id="KW-0808">Transferase</keyword>
<dbReference type="PANTHER" id="PTHR11783">
    <property type="entry name" value="SULFOTRANSFERASE SULT"/>
    <property type="match status" value="1"/>
</dbReference>
<feature type="chain" id="PRO_5044622252" description="Sulfotransferase" evidence="6">
    <location>
        <begin position="20"/>
        <end position="221"/>
    </location>
</feature>
<name>A0A5N3UNF2_MUNMU</name>
<dbReference type="InterPro" id="IPR027417">
    <property type="entry name" value="P-loop_NTPase"/>
</dbReference>
<evidence type="ECO:0000256" key="4">
    <source>
        <dbReference type="RuleBase" id="RU361155"/>
    </source>
</evidence>
<keyword evidence="5" id="KW-1133">Transmembrane helix</keyword>
<keyword evidence="6" id="KW-0732">Signal</keyword>
<evidence type="ECO:0000313" key="9">
    <source>
        <dbReference type="EMBL" id="KAB0338213.1"/>
    </source>
</evidence>
<comment type="similarity">
    <text evidence="1 4">Belongs to the sulfotransferase 1 family.</text>
</comment>
<feature type="non-terminal residue" evidence="9">
    <location>
        <position position="221"/>
    </location>
</feature>
<feature type="signal peptide" evidence="6">
    <location>
        <begin position="1"/>
        <end position="19"/>
    </location>
</feature>
<evidence type="ECO:0000256" key="2">
    <source>
        <dbReference type="ARBA" id="ARBA00022679"/>
    </source>
</evidence>
<reference evidence="9 10" key="1">
    <citation type="submission" date="2019-06" db="EMBL/GenBank/DDBJ databases">
        <title>Discovery of a novel chromosome fission-fusion reversal in muntjac.</title>
        <authorList>
            <person name="Mudd A.B."/>
            <person name="Bredeson J.V."/>
            <person name="Baum R."/>
            <person name="Hockemeyer D."/>
            <person name="Rokhsar D.S."/>
        </authorList>
    </citation>
    <scope>NUCLEOTIDE SEQUENCE [LARGE SCALE GENOMIC DNA]</scope>
    <source>
        <strain evidence="9">UTSW_UCB_Mm</strain>
        <tissue evidence="9">Fibroblast cell line</tissue>
    </source>
</reference>
<evidence type="ECO:0000259" key="7">
    <source>
        <dbReference type="Pfam" id="PF00685"/>
    </source>
</evidence>
<dbReference type="InterPro" id="IPR000863">
    <property type="entry name" value="Sulfotransferase_dom"/>
</dbReference>
<dbReference type="SUPFAM" id="SSF52540">
    <property type="entry name" value="P-loop containing nucleoside triphosphate hydrolases"/>
    <property type="match status" value="1"/>
</dbReference>
<comment type="catalytic activity">
    <reaction evidence="3">
        <text>4-ethylphenol + 3'-phosphoadenylyl sulfate = 4-ethylphenyl sulfate + adenosine 3',5'-bisphosphate + H(+)</text>
        <dbReference type="Rhea" id="RHEA:70607"/>
        <dbReference type="ChEBI" id="CHEBI:15378"/>
        <dbReference type="ChEBI" id="CHEBI:49584"/>
        <dbReference type="ChEBI" id="CHEBI:58339"/>
        <dbReference type="ChEBI" id="CHEBI:58343"/>
        <dbReference type="ChEBI" id="CHEBI:133681"/>
    </reaction>
    <physiologicalReaction direction="left-to-right" evidence="3">
        <dbReference type="Rhea" id="RHEA:70608"/>
    </physiologicalReaction>
</comment>
<evidence type="ECO:0000313" key="8">
    <source>
        <dbReference type="EMBL" id="KAB0338212.1"/>
    </source>
</evidence>
<dbReference type="AlphaFoldDB" id="A0A5N3UNF2"/>
<evidence type="ECO:0000256" key="6">
    <source>
        <dbReference type="SAM" id="SignalP"/>
    </source>
</evidence>
<evidence type="ECO:0000256" key="3">
    <source>
        <dbReference type="ARBA" id="ARBA00048219"/>
    </source>
</evidence>
<dbReference type="Pfam" id="PF00685">
    <property type="entry name" value="Sulfotransfer_1"/>
    <property type="match status" value="1"/>
</dbReference>
<evidence type="ECO:0000256" key="5">
    <source>
        <dbReference type="SAM" id="Phobius"/>
    </source>
</evidence>
<comment type="caution">
    <text evidence="9">The sequence shown here is derived from an EMBL/GenBank/DDBJ whole genome shotgun (WGS) entry which is preliminary data.</text>
</comment>
<keyword evidence="10" id="KW-1185">Reference proteome</keyword>
<feature type="domain" description="Sulfotransferase" evidence="7">
    <location>
        <begin position="74"/>
        <end position="149"/>
    </location>
</feature>
<dbReference type="EMBL" id="VCEA01004972">
    <property type="protein sequence ID" value="KAB0338212.1"/>
    <property type="molecule type" value="Genomic_DNA"/>
</dbReference>
<keyword evidence="5" id="KW-0812">Transmembrane</keyword>
<accession>A0A5N3UNF2</accession>
<evidence type="ECO:0000313" key="10">
    <source>
        <dbReference type="Proteomes" id="UP000326458"/>
    </source>
</evidence>
<dbReference type="GO" id="GO:0008146">
    <property type="term" value="F:sulfotransferase activity"/>
    <property type="evidence" value="ECO:0007669"/>
    <property type="project" value="InterPro"/>
</dbReference>
<dbReference type="EMBL" id="VCEA01004971">
    <property type="protein sequence ID" value="KAB0338213.1"/>
    <property type="molecule type" value="Genomic_DNA"/>
</dbReference>
<dbReference type="EC" id="2.8.2.-" evidence="4"/>
<sequence length="221" mass="26215">MCFCIQLIAWVVCLFGCTTYQVGSYFPDQGSNPHPLQCKHRLLTTEPPGNHEGWGKKGRLENDLIFHHPIFLFKMIYLIRNPRDVFVSGYFFWRSAKFVEKPESMEEYFEWFIQGNMPFGSWFDHTRGWMSMRDKENFLILSYEEMKWNFNLSWYLGEKENNTNTGFCFYSRNITFHHLLPATSIQSSMASTRISFLPRIIFVCLFTLFLKIFSSVVKNLP</sequence>
<feature type="transmembrane region" description="Helical" evidence="5">
    <location>
        <begin position="196"/>
        <end position="217"/>
    </location>
</feature>
<proteinExistence type="inferred from homology"/>
<gene>
    <name evidence="9" type="ORF">FD754_024737</name>
    <name evidence="8" type="ORF">FD754_024738</name>
</gene>
<dbReference type="Proteomes" id="UP000326458">
    <property type="component" value="Unassembled WGS sequence"/>
</dbReference>
<protein>
    <recommendedName>
        <fullName evidence="4">Sulfotransferase</fullName>
        <ecNumber evidence="4">2.8.2.-</ecNumber>
    </recommendedName>
</protein>
<dbReference type="Gene3D" id="3.40.50.300">
    <property type="entry name" value="P-loop containing nucleotide triphosphate hydrolases"/>
    <property type="match status" value="1"/>
</dbReference>
<organism evidence="9 10">
    <name type="scientific">Muntiacus muntjak</name>
    <name type="common">Barking deer</name>
    <name type="synonym">Indian muntjac</name>
    <dbReference type="NCBI Taxonomy" id="9888"/>
    <lineage>
        <taxon>Eukaryota</taxon>
        <taxon>Metazoa</taxon>
        <taxon>Chordata</taxon>
        <taxon>Craniata</taxon>
        <taxon>Vertebrata</taxon>
        <taxon>Euteleostomi</taxon>
        <taxon>Mammalia</taxon>
        <taxon>Eutheria</taxon>
        <taxon>Laurasiatheria</taxon>
        <taxon>Artiodactyla</taxon>
        <taxon>Ruminantia</taxon>
        <taxon>Pecora</taxon>
        <taxon>Cervidae</taxon>
        <taxon>Muntiacinae</taxon>
        <taxon>Muntiacus</taxon>
    </lineage>
</organism>
<evidence type="ECO:0000256" key="1">
    <source>
        <dbReference type="ARBA" id="ARBA00005771"/>
    </source>
</evidence>